<gene>
    <name evidence="2" type="ORF">HPP92_006763</name>
</gene>
<accession>A0A835RKH9</accession>
<evidence type="ECO:0000256" key="1">
    <source>
        <dbReference type="SAM" id="MobiDB-lite"/>
    </source>
</evidence>
<reference evidence="2 3" key="1">
    <citation type="journal article" date="2020" name="Nat. Food">
        <title>A phased Vanilla planifolia genome enables genetic improvement of flavour and production.</title>
        <authorList>
            <person name="Hasing T."/>
            <person name="Tang H."/>
            <person name="Brym M."/>
            <person name="Khazi F."/>
            <person name="Huang T."/>
            <person name="Chambers A.H."/>
        </authorList>
    </citation>
    <scope>NUCLEOTIDE SEQUENCE [LARGE SCALE GENOMIC DNA]</scope>
    <source>
        <tissue evidence="2">Leaf</tissue>
    </source>
</reference>
<dbReference type="EMBL" id="JADCNM010000003">
    <property type="protein sequence ID" value="KAG0489900.1"/>
    <property type="molecule type" value="Genomic_DNA"/>
</dbReference>
<proteinExistence type="predicted"/>
<sequence length="117" mass="12499">MAPARNLIPRHCNAHSSPVFFPRTHYHLRHRDALMANNSSRPPLTSSAATSTEPWLQLCLSGAGDASSYPITSADTPRRSDPPTAALRPQCPLTPSSTVPAPSSPGADLRVGWEDAC</sequence>
<comment type="caution">
    <text evidence="2">The sequence shown here is derived from an EMBL/GenBank/DDBJ whole genome shotgun (WGS) entry which is preliminary data.</text>
</comment>
<feature type="region of interest" description="Disordered" evidence="1">
    <location>
        <begin position="67"/>
        <end position="117"/>
    </location>
</feature>
<name>A0A835RKH9_VANPL</name>
<protein>
    <submittedName>
        <fullName evidence="2">Uncharacterized protein</fullName>
    </submittedName>
</protein>
<organism evidence="2 3">
    <name type="scientific">Vanilla planifolia</name>
    <name type="common">Vanilla</name>
    <dbReference type="NCBI Taxonomy" id="51239"/>
    <lineage>
        <taxon>Eukaryota</taxon>
        <taxon>Viridiplantae</taxon>
        <taxon>Streptophyta</taxon>
        <taxon>Embryophyta</taxon>
        <taxon>Tracheophyta</taxon>
        <taxon>Spermatophyta</taxon>
        <taxon>Magnoliopsida</taxon>
        <taxon>Liliopsida</taxon>
        <taxon>Asparagales</taxon>
        <taxon>Orchidaceae</taxon>
        <taxon>Vanilloideae</taxon>
        <taxon>Vanilleae</taxon>
        <taxon>Vanilla</taxon>
    </lineage>
</organism>
<evidence type="ECO:0000313" key="2">
    <source>
        <dbReference type="EMBL" id="KAG0489900.1"/>
    </source>
</evidence>
<dbReference type="AlphaFoldDB" id="A0A835RKH9"/>
<evidence type="ECO:0000313" key="3">
    <source>
        <dbReference type="Proteomes" id="UP000639772"/>
    </source>
</evidence>
<dbReference type="Proteomes" id="UP000639772">
    <property type="component" value="Chromosome 3"/>
</dbReference>
<feature type="compositionally biased region" description="Low complexity" evidence="1">
    <location>
        <begin position="93"/>
        <end position="105"/>
    </location>
</feature>